<evidence type="ECO:0000256" key="1">
    <source>
        <dbReference type="SAM" id="MobiDB-lite"/>
    </source>
</evidence>
<keyword evidence="3" id="KW-1185">Reference proteome</keyword>
<evidence type="ECO:0000313" key="2">
    <source>
        <dbReference type="EMBL" id="GIG92908.1"/>
    </source>
</evidence>
<comment type="caution">
    <text evidence="2">The sequence shown here is derived from an EMBL/GenBank/DDBJ whole genome shotgun (WGS) entry which is preliminary data.</text>
</comment>
<sequence length="74" mass="7897">MVGGGSGSGSLANERISNRFPSSVDWPGAATGTPEDLRQDRQQPSTSMASRPTAWLATRVGALPEPYLDWSTYV</sequence>
<protein>
    <submittedName>
        <fullName evidence="2">Uncharacterized protein</fullName>
    </submittedName>
</protein>
<reference evidence="2 3" key="1">
    <citation type="submission" date="2021-01" db="EMBL/GenBank/DDBJ databases">
        <title>Whole genome shotgun sequence of Plantactinospora endophytica NBRC 110450.</title>
        <authorList>
            <person name="Komaki H."/>
            <person name="Tamura T."/>
        </authorList>
    </citation>
    <scope>NUCLEOTIDE SEQUENCE [LARGE SCALE GENOMIC DNA]</scope>
    <source>
        <strain evidence="2 3">NBRC 110450</strain>
    </source>
</reference>
<organism evidence="2 3">
    <name type="scientific">Plantactinospora endophytica</name>
    <dbReference type="NCBI Taxonomy" id="673535"/>
    <lineage>
        <taxon>Bacteria</taxon>
        <taxon>Bacillati</taxon>
        <taxon>Actinomycetota</taxon>
        <taxon>Actinomycetes</taxon>
        <taxon>Micromonosporales</taxon>
        <taxon>Micromonosporaceae</taxon>
        <taxon>Plantactinospora</taxon>
    </lineage>
</organism>
<name>A0ABQ4EDU2_9ACTN</name>
<evidence type="ECO:0000313" key="3">
    <source>
        <dbReference type="Proteomes" id="UP000646749"/>
    </source>
</evidence>
<feature type="region of interest" description="Disordered" evidence="1">
    <location>
        <begin position="1"/>
        <end position="53"/>
    </location>
</feature>
<accession>A0ABQ4EDU2</accession>
<gene>
    <name evidence="2" type="ORF">Pen02_78440</name>
</gene>
<dbReference type="Proteomes" id="UP000646749">
    <property type="component" value="Unassembled WGS sequence"/>
</dbReference>
<proteinExistence type="predicted"/>
<dbReference type="EMBL" id="BONW01000049">
    <property type="protein sequence ID" value="GIG92908.1"/>
    <property type="molecule type" value="Genomic_DNA"/>
</dbReference>